<dbReference type="EMBL" id="ABEU02000012">
    <property type="protein sequence ID" value="PNR43322.1"/>
    <property type="molecule type" value="Genomic_DNA"/>
</dbReference>
<proteinExistence type="predicted"/>
<reference evidence="2 4" key="1">
    <citation type="journal article" date="2008" name="Science">
        <title>The Physcomitrella genome reveals evolutionary insights into the conquest of land by plants.</title>
        <authorList>
            <person name="Rensing S."/>
            <person name="Lang D."/>
            <person name="Zimmer A."/>
            <person name="Terry A."/>
            <person name="Salamov A."/>
            <person name="Shapiro H."/>
            <person name="Nishiyama T."/>
            <person name="Perroud P.-F."/>
            <person name="Lindquist E."/>
            <person name="Kamisugi Y."/>
            <person name="Tanahashi T."/>
            <person name="Sakakibara K."/>
            <person name="Fujita T."/>
            <person name="Oishi K."/>
            <person name="Shin-I T."/>
            <person name="Kuroki Y."/>
            <person name="Toyoda A."/>
            <person name="Suzuki Y."/>
            <person name="Hashimoto A."/>
            <person name="Yamaguchi K."/>
            <person name="Sugano A."/>
            <person name="Kohara Y."/>
            <person name="Fujiyama A."/>
            <person name="Anterola A."/>
            <person name="Aoki S."/>
            <person name="Ashton N."/>
            <person name="Barbazuk W.B."/>
            <person name="Barker E."/>
            <person name="Bennetzen J."/>
            <person name="Bezanilla M."/>
            <person name="Blankenship R."/>
            <person name="Cho S.H."/>
            <person name="Dutcher S."/>
            <person name="Estelle M."/>
            <person name="Fawcett J.A."/>
            <person name="Gundlach H."/>
            <person name="Hanada K."/>
            <person name="Heyl A."/>
            <person name="Hicks K.A."/>
            <person name="Hugh J."/>
            <person name="Lohr M."/>
            <person name="Mayer K."/>
            <person name="Melkozernov A."/>
            <person name="Murata T."/>
            <person name="Nelson D."/>
            <person name="Pils B."/>
            <person name="Prigge M."/>
            <person name="Reiss B."/>
            <person name="Renner T."/>
            <person name="Rombauts S."/>
            <person name="Rushton P."/>
            <person name="Sanderfoot A."/>
            <person name="Schween G."/>
            <person name="Shiu S.-H."/>
            <person name="Stueber K."/>
            <person name="Theodoulou F.L."/>
            <person name="Tu H."/>
            <person name="Van de Peer Y."/>
            <person name="Verrier P.J."/>
            <person name="Waters E."/>
            <person name="Wood A."/>
            <person name="Yang L."/>
            <person name="Cove D."/>
            <person name="Cuming A."/>
            <person name="Hasebe M."/>
            <person name="Lucas S."/>
            <person name="Mishler D.B."/>
            <person name="Reski R."/>
            <person name="Grigoriev I."/>
            <person name="Quatrano R.S."/>
            <person name="Boore J.L."/>
        </authorList>
    </citation>
    <scope>NUCLEOTIDE SEQUENCE [LARGE SCALE GENOMIC DNA]</scope>
    <source>
        <strain evidence="3 4">cv. Gransden 2004</strain>
    </source>
</reference>
<evidence type="ECO:0000313" key="4">
    <source>
        <dbReference type="Proteomes" id="UP000006727"/>
    </source>
</evidence>
<accession>A0A2K1JP45</accession>
<dbReference type="Proteomes" id="UP000006727">
    <property type="component" value="Chromosome 12"/>
</dbReference>
<keyword evidence="4" id="KW-1185">Reference proteome</keyword>
<reference evidence="3" key="3">
    <citation type="submission" date="2020-12" db="UniProtKB">
        <authorList>
            <consortium name="EnsemblPlants"/>
        </authorList>
    </citation>
    <scope>IDENTIFICATION</scope>
</reference>
<feature type="transmembrane region" description="Helical" evidence="1">
    <location>
        <begin position="34"/>
        <end position="58"/>
    </location>
</feature>
<sequence length="64" mass="7579">MMLSNFNFNIVYCNIFVVFLKHKSKHYLFNKFIYLTGIEILLISVLTNLHQSLIHITYAKPFAL</sequence>
<evidence type="ECO:0000313" key="2">
    <source>
        <dbReference type="EMBL" id="PNR43322.1"/>
    </source>
</evidence>
<dbReference type="Gramene" id="Pp3c12_1890V3.1">
    <property type="protein sequence ID" value="PAC:32974684.CDS.1"/>
    <property type="gene ID" value="Pp3c12_1890"/>
</dbReference>
<organism evidence="2">
    <name type="scientific">Physcomitrium patens</name>
    <name type="common">Spreading-leaved earth moss</name>
    <name type="synonym">Physcomitrella patens</name>
    <dbReference type="NCBI Taxonomy" id="3218"/>
    <lineage>
        <taxon>Eukaryota</taxon>
        <taxon>Viridiplantae</taxon>
        <taxon>Streptophyta</taxon>
        <taxon>Embryophyta</taxon>
        <taxon>Bryophyta</taxon>
        <taxon>Bryophytina</taxon>
        <taxon>Bryopsida</taxon>
        <taxon>Funariidae</taxon>
        <taxon>Funariales</taxon>
        <taxon>Funariaceae</taxon>
        <taxon>Physcomitrium</taxon>
    </lineage>
</organism>
<name>A0A2K1JP45_PHYPA</name>
<evidence type="ECO:0000313" key="3">
    <source>
        <dbReference type="EnsemblPlants" id="PAC:32974684.CDS.1"/>
    </source>
</evidence>
<keyword evidence="1" id="KW-1133">Transmembrane helix</keyword>
<keyword evidence="1" id="KW-0812">Transmembrane</keyword>
<gene>
    <name evidence="2" type="ORF">PHYPA_015702</name>
</gene>
<dbReference type="InParanoid" id="A0A2K1JP45"/>
<reference evidence="2 4" key="2">
    <citation type="journal article" date="2018" name="Plant J.">
        <title>The Physcomitrella patens chromosome-scale assembly reveals moss genome structure and evolution.</title>
        <authorList>
            <person name="Lang D."/>
            <person name="Ullrich K.K."/>
            <person name="Murat F."/>
            <person name="Fuchs J."/>
            <person name="Jenkins J."/>
            <person name="Haas F.B."/>
            <person name="Piednoel M."/>
            <person name="Gundlach H."/>
            <person name="Van Bel M."/>
            <person name="Meyberg R."/>
            <person name="Vives C."/>
            <person name="Morata J."/>
            <person name="Symeonidi A."/>
            <person name="Hiss M."/>
            <person name="Muchero W."/>
            <person name="Kamisugi Y."/>
            <person name="Saleh O."/>
            <person name="Blanc G."/>
            <person name="Decker E.L."/>
            <person name="van Gessel N."/>
            <person name="Grimwood J."/>
            <person name="Hayes R.D."/>
            <person name="Graham S.W."/>
            <person name="Gunter L.E."/>
            <person name="McDaniel S.F."/>
            <person name="Hoernstein S.N.W."/>
            <person name="Larsson A."/>
            <person name="Li F.W."/>
            <person name="Perroud P.F."/>
            <person name="Phillips J."/>
            <person name="Ranjan P."/>
            <person name="Rokshar D.S."/>
            <person name="Rothfels C.J."/>
            <person name="Schneider L."/>
            <person name="Shu S."/>
            <person name="Stevenson D.W."/>
            <person name="Thummler F."/>
            <person name="Tillich M."/>
            <person name="Villarreal Aguilar J.C."/>
            <person name="Widiez T."/>
            <person name="Wong G.K."/>
            <person name="Wymore A."/>
            <person name="Zhang Y."/>
            <person name="Zimmer A.D."/>
            <person name="Quatrano R.S."/>
            <person name="Mayer K.F.X."/>
            <person name="Goodstein D."/>
            <person name="Casacuberta J.M."/>
            <person name="Vandepoele K."/>
            <person name="Reski R."/>
            <person name="Cuming A.C."/>
            <person name="Tuskan G.A."/>
            <person name="Maumus F."/>
            <person name="Salse J."/>
            <person name="Schmutz J."/>
            <person name="Rensing S.A."/>
        </authorList>
    </citation>
    <scope>NUCLEOTIDE SEQUENCE [LARGE SCALE GENOMIC DNA]</scope>
    <source>
        <strain evidence="3 4">cv. Gransden 2004</strain>
    </source>
</reference>
<dbReference type="AlphaFoldDB" id="A0A2K1JP45"/>
<evidence type="ECO:0000256" key="1">
    <source>
        <dbReference type="SAM" id="Phobius"/>
    </source>
</evidence>
<protein>
    <submittedName>
        <fullName evidence="2 3">Uncharacterized protein</fullName>
    </submittedName>
</protein>
<dbReference type="EnsemblPlants" id="Pp3c12_1890V3.1">
    <property type="protein sequence ID" value="PAC:32974684.CDS.1"/>
    <property type="gene ID" value="Pp3c12_1890"/>
</dbReference>
<keyword evidence="1" id="KW-0472">Membrane</keyword>